<keyword evidence="3" id="KW-1185">Reference proteome</keyword>
<dbReference type="STRING" id="2064.TR51_00390"/>
<feature type="region of interest" description="Disordered" evidence="1">
    <location>
        <begin position="41"/>
        <end position="61"/>
    </location>
</feature>
<protein>
    <submittedName>
        <fullName evidence="2">Uncharacterized protein</fullName>
    </submittedName>
</protein>
<dbReference type="EMBL" id="JXZB01000001">
    <property type="protein sequence ID" value="KIQ66189.1"/>
    <property type="molecule type" value="Genomic_DNA"/>
</dbReference>
<accession>A0A0D0PUL1</accession>
<gene>
    <name evidence="2" type="ORF">TR51_00390</name>
</gene>
<reference evidence="2 3" key="1">
    <citation type="submission" date="2015-02" db="EMBL/GenBank/DDBJ databases">
        <title>Draft genome sequence of Kitasatospora griseola MF730-N6, a bafilomycin, terpentecin and satosporin producer.</title>
        <authorList>
            <person name="Arens J.C."/>
            <person name="Haltli B."/>
            <person name="Kerr R.G."/>
        </authorList>
    </citation>
    <scope>NUCLEOTIDE SEQUENCE [LARGE SCALE GENOMIC DNA]</scope>
    <source>
        <strain evidence="2 3">MF730-N6</strain>
    </source>
</reference>
<evidence type="ECO:0000313" key="3">
    <source>
        <dbReference type="Proteomes" id="UP000032066"/>
    </source>
</evidence>
<evidence type="ECO:0000256" key="1">
    <source>
        <dbReference type="SAM" id="MobiDB-lite"/>
    </source>
</evidence>
<name>A0A0D0PUL1_KITGR</name>
<organism evidence="2 3">
    <name type="scientific">Kitasatospora griseola</name>
    <name type="common">Streptomyces griseolosporeus</name>
    <dbReference type="NCBI Taxonomy" id="2064"/>
    <lineage>
        <taxon>Bacteria</taxon>
        <taxon>Bacillati</taxon>
        <taxon>Actinomycetota</taxon>
        <taxon>Actinomycetes</taxon>
        <taxon>Kitasatosporales</taxon>
        <taxon>Streptomycetaceae</taxon>
        <taxon>Kitasatospora</taxon>
    </lineage>
</organism>
<feature type="compositionally biased region" description="Basic and acidic residues" evidence="1">
    <location>
        <begin position="47"/>
        <end position="56"/>
    </location>
</feature>
<dbReference type="Proteomes" id="UP000032066">
    <property type="component" value="Unassembled WGS sequence"/>
</dbReference>
<dbReference type="PATRIC" id="fig|2064.6.peg.94"/>
<comment type="caution">
    <text evidence="2">The sequence shown here is derived from an EMBL/GenBank/DDBJ whole genome shotgun (WGS) entry which is preliminary data.</text>
</comment>
<dbReference type="AlphaFoldDB" id="A0A0D0PUL1"/>
<sequence length="85" mass="9575">MRGRCCIREWSDGERLSLTGVDALRSVFWRWTMTEQQTCPGCAGARGTEKTEHSVETDGQGWQQPVRRTFWSPCTVCAGSGVVHR</sequence>
<evidence type="ECO:0000313" key="2">
    <source>
        <dbReference type="EMBL" id="KIQ66189.1"/>
    </source>
</evidence>
<proteinExistence type="predicted"/>